<protein>
    <submittedName>
        <fullName evidence="1">Uncharacterized protein</fullName>
    </submittedName>
</protein>
<name>A0A6L6IP64_9ENTR</name>
<comment type="caution">
    <text evidence="1">The sequence shown here is derived from an EMBL/GenBank/DDBJ whole genome shotgun (WGS) entry which is preliminary data.</text>
</comment>
<gene>
    <name evidence="1" type="ORF">GJV78_17265</name>
</gene>
<dbReference type="Proteomes" id="UP000477739">
    <property type="component" value="Unassembled WGS sequence"/>
</dbReference>
<dbReference type="EMBL" id="WMJZ01000027">
    <property type="protein sequence ID" value="MTH47985.1"/>
    <property type="molecule type" value="Genomic_DNA"/>
</dbReference>
<sequence>MPPSGLRWLKGHHDALFPLCTSPEVGRAMTSGGASFLRIHLPLSVSVM</sequence>
<keyword evidence="2" id="KW-1185">Reference proteome</keyword>
<reference evidence="1 2" key="1">
    <citation type="submission" date="2019-11" db="EMBL/GenBank/DDBJ databases">
        <title>Escherichia alba sp. nov. isolated from the gut of plastic-eating superworms Zophobas atratus.</title>
        <authorList>
            <person name="Yang Y."/>
        </authorList>
    </citation>
    <scope>NUCLEOTIDE SEQUENCE [LARGE SCALE GENOMIC DNA]</scope>
    <source>
        <strain evidence="2">BIT-B35</strain>
    </source>
</reference>
<evidence type="ECO:0000313" key="2">
    <source>
        <dbReference type="Proteomes" id="UP000477739"/>
    </source>
</evidence>
<dbReference type="RefSeq" id="WP_155109507.1">
    <property type="nucleotide sequence ID" value="NZ_WMJZ01000027.1"/>
</dbReference>
<organism evidence="1 2">
    <name type="scientific">Intestinirhabdus alba</name>
    <dbReference type="NCBI Taxonomy" id="2899544"/>
    <lineage>
        <taxon>Bacteria</taxon>
        <taxon>Pseudomonadati</taxon>
        <taxon>Pseudomonadota</taxon>
        <taxon>Gammaproteobacteria</taxon>
        <taxon>Enterobacterales</taxon>
        <taxon>Enterobacteriaceae</taxon>
        <taxon>Intestinirhabdus</taxon>
    </lineage>
</organism>
<dbReference type="AlphaFoldDB" id="A0A6L6IP64"/>
<evidence type="ECO:0000313" key="1">
    <source>
        <dbReference type="EMBL" id="MTH47985.1"/>
    </source>
</evidence>
<accession>A0A6L6IP64</accession>
<proteinExistence type="predicted"/>